<evidence type="ECO:0000313" key="2">
    <source>
        <dbReference type="EMBL" id="MCD9644581.1"/>
    </source>
</evidence>
<sequence length="212" mass="23587">MTAFLKRFISETARFGLGIRVTNAGRGILTATADDFLKTLLFSCIKQSVPNDKGKEKEKRPTEAESDFDLEFEEALRKTKDDEERQVELHRRYWPQLILEFYASYGTAQKHQKSTGLVRSRPCLEKVKVRGIQVECSAKAINKAYFGDDDAEATGYLAKLESPDNHYTWIGVEASLTPDLQTMGNTATDTSTQASDEALASSSAPPIAPQPM</sequence>
<feature type="compositionally biased region" description="Polar residues" evidence="1">
    <location>
        <begin position="181"/>
        <end position="195"/>
    </location>
</feature>
<evidence type="ECO:0000313" key="3">
    <source>
        <dbReference type="Proteomes" id="UP000823775"/>
    </source>
</evidence>
<feature type="region of interest" description="Disordered" evidence="1">
    <location>
        <begin position="181"/>
        <end position="212"/>
    </location>
</feature>
<proteinExistence type="predicted"/>
<accession>A0ABS8VDY7</accession>
<gene>
    <name evidence="2" type="ORF">HAX54_032933</name>
</gene>
<protein>
    <submittedName>
        <fullName evidence="2">Uncharacterized protein</fullName>
    </submittedName>
</protein>
<dbReference type="Proteomes" id="UP000823775">
    <property type="component" value="Unassembled WGS sequence"/>
</dbReference>
<reference evidence="2 3" key="1">
    <citation type="journal article" date="2021" name="BMC Genomics">
        <title>Datura genome reveals duplications of psychoactive alkaloid biosynthetic genes and high mutation rate following tissue culture.</title>
        <authorList>
            <person name="Rajewski A."/>
            <person name="Carter-House D."/>
            <person name="Stajich J."/>
            <person name="Litt A."/>
        </authorList>
    </citation>
    <scope>NUCLEOTIDE SEQUENCE [LARGE SCALE GENOMIC DNA]</scope>
    <source>
        <strain evidence="2">AR-01</strain>
    </source>
</reference>
<dbReference type="EMBL" id="JACEIK010004201">
    <property type="protein sequence ID" value="MCD9644581.1"/>
    <property type="molecule type" value="Genomic_DNA"/>
</dbReference>
<comment type="caution">
    <text evidence="2">The sequence shown here is derived from an EMBL/GenBank/DDBJ whole genome shotgun (WGS) entry which is preliminary data.</text>
</comment>
<evidence type="ECO:0000256" key="1">
    <source>
        <dbReference type="SAM" id="MobiDB-lite"/>
    </source>
</evidence>
<organism evidence="2 3">
    <name type="scientific">Datura stramonium</name>
    <name type="common">Jimsonweed</name>
    <name type="synonym">Common thornapple</name>
    <dbReference type="NCBI Taxonomy" id="4076"/>
    <lineage>
        <taxon>Eukaryota</taxon>
        <taxon>Viridiplantae</taxon>
        <taxon>Streptophyta</taxon>
        <taxon>Embryophyta</taxon>
        <taxon>Tracheophyta</taxon>
        <taxon>Spermatophyta</taxon>
        <taxon>Magnoliopsida</taxon>
        <taxon>eudicotyledons</taxon>
        <taxon>Gunneridae</taxon>
        <taxon>Pentapetalae</taxon>
        <taxon>asterids</taxon>
        <taxon>lamiids</taxon>
        <taxon>Solanales</taxon>
        <taxon>Solanaceae</taxon>
        <taxon>Solanoideae</taxon>
        <taxon>Datureae</taxon>
        <taxon>Datura</taxon>
    </lineage>
</organism>
<keyword evidence="3" id="KW-1185">Reference proteome</keyword>
<name>A0ABS8VDY7_DATST</name>